<dbReference type="InterPro" id="IPR043129">
    <property type="entry name" value="ATPase_NBD"/>
</dbReference>
<feature type="compositionally biased region" description="Basic residues" evidence="8">
    <location>
        <begin position="413"/>
        <end position="422"/>
    </location>
</feature>
<dbReference type="Proteomes" id="UP000054144">
    <property type="component" value="Unassembled WGS sequence"/>
</dbReference>
<dbReference type="OrthoDB" id="6220758at2759"/>
<feature type="compositionally biased region" description="Basic residues" evidence="8">
    <location>
        <begin position="464"/>
        <end position="475"/>
    </location>
</feature>
<evidence type="ECO:0000256" key="7">
    <source>
        <dbReference type="ARBA" id="ARBA00073820"/>
    </source>
</evidence>
<gene>
    <name evidence="9" type="ORF">FISHEDRAFT_64215</name>
</gene>
<evidence type="ECO:0000313" key="9">
    <source>
        <dbReference type="EMBL" id="KIY51520.1"/>
    </source>
</evidence>
<proteinExistence type="inferred from homology"/>
<organism evidence="9 10">
    <name type="scientific">Fistulina hepatica ATCC 64428</name>
    <dbReference type="NCBI Taxonomy" id="1128425"/>
    <lineage>
        <taxon>Eukaryota</taxon>
        <taxon>Fungi</taxon>
        <taxon>Dikarya</taxon>
        <taxon>Basidiomycota</taxon>
        <taxon>Agaricomycotina</taxon>
        <taxon>Agaricomycetes</taxon>
        <taxon>Agaricomycetidae</taxon>
        <taxon>Agaricales</taxon>
        <taxon>Fistulinaceae</taxon>
        <taxon>Fistulina</taxon>
    </lineage>
</organism>
<protein>
    <recommendedName>
        <fullName evidence="3">Actin-like protein ARP6</fullName>
    </recommendedName>
    <alternativeName>
        <fullName evidence="7">Actin-like protein arp6</fullName>
    </alternativeName>
</protein>
<evidence type="ECO:0000256" key="3">
    <source>
        <dbReference type="ARBA" id="ARBA00018633"/>
    </source>
</evidence>
<comment type="function">
    <text evidence="5">Component of the SWR1 complex which mediates the ATP-dependent exchange of histone H2A for the H2A variant HZT1 leading to transcriptional regulation of selected genes by chromatin remodeling. Involved in chromosome stability.</text>
</comment>
<dbReference type="GO" id="GO:0005737">
    <property type="term" value="C:cytoplasm"/>
    <property type="evidence" value="ECO:0007669"/>
    <property type="project" value="UniProtKB-SubCell"/>
</dbReference>
<dbReference type="Gene3D" id="3.30.420.40">
    <property type="match status" value="2"/>
</dbReference>
<dbReference type="InterPro" id="IPR004000">
    <property type="entry name" value="Actin"/>
</dbReference>
<name>A0A0D7AI18_9AGAR</name>
<dbReference type="Gene3D" id="3.90.640.10">
    <property type="entry name" value="Actin, Chain A, domain 4"/>
    <property type="match status" value="1"/>
</dbReference>
<comment type="similarity">
    <text evidence="2">Belongs to the actin family. ARP6 subfamily.</text>
</comment>
<dbReference type="EMBL" id="KN881650">
    <property type="protein sequence ID" value="KIY51520.1"/>
    <property type="molecule type" value="Genomic_DNA"/>
</dbReference>
<dbReference type="FunFam" id="3.90.640.10:FF:000014">
    <property type="entry name" value="Putative actin-related protein 6"/>
    <property type="match status" value="1"/>
</dbReference>
<accession>A0A0D7AI18</accession>
<dbReference type="GO" id="GO:0005634">
    <property type="term" value="C:nucleus"/>
    <property type="evidence" value="ECO:0007669"/>
    <property type="project" value="UniProtKB-ARBA"/>
</dbReference>
<feature type="compositionally biased region" description="Acidic residues" evidence="8">
    <location>
        <begin position="430"/>
        <end position="456"/>
    </location>
</feature>
<dbReference type="AlphaFoldDB" id="A0A0D7AI18"/>
<dbReference type="Pfam" id="PF00022">
    <property type="entry name" value="Actin"/>
    <property type="match status" value="1"/>
</dbReference>
<evidence type="ECO:0000256" key="8">
    <source>
        <dbReference type="SAM" id="MobiDB-lite"/>
    </source>
</evidence>
<evidence type="ECO:0000256" key="2">
    <source>
        <dbReference type="ARBA" id="ARBA00005665"/>
    </source>
</evidence>
<dbReference type="CDD" id="cd10210">
    <property type="entry name" value="ASKHA_NBD_Arp6"/>
    <property type="match status" value="1"/>
</dbReference>
<sequence length="523" mass="58699">MSNPIVILDNGGQTVKAGIFGIHPQPKIIPNVVVRSKGDKATYIGQEIEKCEHYSSLRYRLPFEKGFVVDWDVQKAIWDNIFSEDILNIDTTESSVLITEPYFNLPNIQDVYDQFIFEEYEFRSCHRNTAAALIQYGPLFQQPGLPTAECFVLVDSGFSFTHVVPVLNGKAVWNAVKRIDVGGKLLTNQLKELVSYRQWNMMDETHIINHAKETCCFVSLDFKSDIETCRLPANPILREYILPDLTVNRYGKLRLPGDTPNNDQILVMNNERFSVPEIIFRPSDIGLNQAGLAETIAHSISLLPADLQGMFWANIGLVGGNTKFPHFRERLMSELQSLAPADVEIILYESSDPITETYHSAYVFASLADFQRYTVTRAEYLEIGCDAARRKFAGWDWYAEVAAVMGESGRRNGPGRRRRRRTQTTSTQDGNEDEDGGGDEEESDDEDEETSEDEDTPSTPRPSTRGRGRGGRRRAGALVAGRSSWGRGTVTRGHGSVDTTESASTRGRGRRGRGQRATERRPS</sequence>
<comment type="subunit">
    <text evidence="6">Component of the SWR1 chromatin remodeling complex.</text>
</comment>
<evidence type="ECO:0000256" key="6">
    <source>
        <dbReference type="ARBA" id="ARBA00063309"/>
    </source>
</evidence>
<dbReference type="SMART" id="SM00268">
    <property type="entry name" value="ACTIN"/>
    <property type="match status" value="1"/>
</dbReference>
<dbReference type="SUPFAM" id="SSF53067">
    <property type="entry name" value="Actin-like ATPase domain"/>
    <property type="match status" value="2"/>
</dbReference>
<evidence type="ECO:0000256" key="4">
    <source>
        <dbReference type="ARBA" id="ARBA00022490"/>
    </source>
</evidence>
<feature type="region of interest" description="Disordered" evidence="8">
    <location>
        <begin position="408"/>
        <end position="523"/>
    </location>
</feature>
<dbReference type="Gene3D" id="2.30.36.70">
    <property type="entry name" value="Actin, Chain A, domain 2"/>
    <property type="match status" value="1"/>
</dbReference>
<keyword evidence="4" id="KW-0963">Cytoplasm</keyword>
<comment type="subcellular location">
    <subcellularLocation>
        <location evidence="1">Cytoplasm</location>
    </subcellularLocation>
</comment>
<evidence type="ECO:0000313" key="10">
    <source>
        <dbReference type="Proteomes" id="UP000054144"/>
    </source>
</evidence>
<evidence type="ECO:0000256" key="5">
    <source>
        <dbReference type="ARBA" id="ARBA00025222"/>
    </source>
</evidence>
<dbReference type="PANTHER" id="PTHR11937">
    <property type="entry name" value="ACTIN"/>
    <property type="match status" value="1"/>
</dbReference>
<evidence type="ECO:0000256" key="1">
    <source>
        <dbReference type="ARBA" id="ARBA00004496"/>
    </source>
</evidence>
<keyword evidence="10" id="KW-1185">Reference proteome</keyword>
<reference evidence="9 10" key="1">
    <citation type="journal article" date="2015" name="Fungal Genet. Biol.">
        <title>Evolution of novel wood decay mechanisms in Agaricales revealed by the genome sequences of Fistulina hepatica and Cylindrobasidium torrendii.</title>
        <authorList>
            <person name="Floudas D."/>
            <person name="Held B.W."/>
            <person name="Riley R."/>
            <person name="Nagy L.G."/>
            <person name="Koehler G."/>
            <person name="Ransdell A.S."/>
            <person name="Younus H."/>
            <person name="Chow J."/>
            <person name="Chiniquy J."/>
            <person name="Lipzen A."/>
            <person name="Tritt A."/>
            <person name="Sun H."/>
            <person name="Haridas S."/>
            <person name="LaButti K."/>
            <person name="Ohm R.A."/>
            <person name="Kues U."/>
            <person name="Blanchette R.A."/>
            <person name="Grigoriev I.V."/>
            <person name="Minto R.E."/>
            <person name="Hibbett D.S."/>
        </authorList>
    </citation>
    <scope>NUCLEOTIDE SEQUENCE [LARGE SCALE GENOMIC DNA]</scope>
    <source>
        <strain evidence="9 10">ATCC 64428</strain>
    </source>
</reference>